<keyword evidence="9" id="KW-0156">Chromatin regulator</keyword>
<dbReference type="FunFam" id="1.10.10.2150:FF:000001">
    <property type="entry name" value="Ribosomal RNA-processing protein 8"/>
    <property type="match status" value="1"/>
</dbReference>
<dbReference type="GO" id="GO:0006364">
    <property type="term" value="P:rRNA processing"/>
    <property type="evidence" value="ECO:0007669"/>
    <property type="project" value="UniProtKB-UniRule"/>
</dbReference>
<dbReference type="Pfam" id="PF05148">
    <property type="entry name" value="Methyltransf_8"/>
    <property type="match status" value="1"/>
</dbReference>
<evidence type="ECO:0000256" key="6">
    <source>
        <dbReference type="ARBA" id="ARBA00022603"/>
    </source>
</evidence>
<name>A0A6M2DHW3_XENCH</name>
<dbReference type="FunFam" id="3.40.50.150:FF:000068">
    <property type="entry name" value="Ribosomal RNA-processing protein 8"/>
    <property type="match status" value="1"/>
</dbReference>
<evidence type="ECO:0000256" key="3">
    <source>
        <dbReference type="ARBA" id="ARBA00020203"/>
    </source>
</evidence>
<evidence type="ECO:0000313" key="14">
    <source>
        <dbReference type="EMBL" id="NOV45943.1"/>
    </source>
</evidence>
<dbReference type="AlphaFoldDB" id="A0A6M2DHW3"/>
<dbReference type="SUPFAM" id="SSF53335">
    <property type="entry name" value="S-adenosyl-L-methionine-dependent methyltransferases"/>
    <property type="match status" value="1"/>
</dbReference>
<organism evidence="14">
    <name type="scientific">Xenopsylla cheopis</name>
    <name type="common">Oriental rat flea</name>
    <name type="synonym">Pulex cheopis</name>
    <dbReference type="NCBI Taxonomy" id="163159"/>
    <lineage>
        <taxon>Eukaryota</taxon>
        <taxon>Metazoa</taxon>
        <taxon>Ecdysozoa</taxon>
        <taxon>Arthropoda</taxon>
        <taxon>Hexapoda</taxon>
        <taxon>Insecta</taxon>
        <taxon>Pterygota</taxon>
        <taxon>Neoptera</taxon>
        <taxon>Endopterygota</taxon>
        <taxon>Siphonaptera</taxon>
        <taxon>Pulicidae</taxon>
        <taxon>Xenopsyllinae</taxon>
        <taxon>Xenopsylla</taxon>
    </lineage>
</organism>
<dbReference type="GO" id="GO:0042149">
    <property type="term" value="P:cellular response to glucose starvation"/>
    <property type="evidence" value="ECO:0007669"/>
    <property type="project" value="TreeGrafter"/>
</dbReference>
<protein>
    <recommendedName>
        <fullName evidence="3 13">Ribosomal RNA-processing protein 8</fullName>
        <ecNumber evidence="13">2.1.1.-</ecNumber>
    </recommendedName>
</protein>
<evidence type="ECO:0000256" key="5">
    <source>
        <dbReference type="ARBA" id="ARBA00022552"/>
    </source>
</evidence>
<keyword evidence="6 13" id="KW-0489">Methyltransferase</keyword>
<dbReference type="GO" id="GO:0033553">
    <property type="term" value="C:rDNA heterochromatin"/>
    <property type="evidence" value="ECO:0007669"/>
    <property type="project" value="TreeGrafter"/>
</dbReference>
<evidence type="ECO:0000256" key="4">
    <source>
        <dbReference type="ARBA" id="ARBA00022491"/>
    </source>
</evidence>
<comment type="function">
    <text evidence="13">Probable methyltransferase required to silence rDNA.</text>
</comment>
<evidence type="ECO:0000256" key="12">
    <source>
        <dbReference type="ARBA" id="ARBA00023242"/>
    </source>
</evidence>
<dbReference type="GO" id="GO:0000183">
    <property type="term" value="P:rDNA heterochromatin formation"/>
    <property type="evidence" value="ECO:0007669"/>
    <property type="project" value="TreeGrafter"/>
</dbReference>
<dbReference type="PANTHER" id="PTHR12787">
    <property type="entry name" value="RIBOSOMAL RNA-PROCESSING PROTEIN 8"/>
    <property type="match status" value="1"/>
</dbReference>
<dbReference type="InterPro" id="IPR007823">
    <property type="entry name" value="RRP8"/>
</dbReference>
<dbReference type="GO" id="GO:0008168">
    <property type="term" value="F:methyltransferase activity"/>
    <property type="evidence" value="ECO:0007669"/>
    <property type="project" value="UniProtKB-KW"/>
</dbReference>
<dbReference type="InterPro" id="IPR029063">
    <property type="entry name" value="SAM-dependent_MTases_sf"/>
</dbReference>
<comment type="similarity">
    <text evidence="2 13">Belongs to the methyltransferase superfamily. RRP8 family.</text>
</comment>
<dbReference type="EC" id="2.1.1.-" evidence="13"/>
<evidence type="ECO:0000256" key="9">
    <source>
        <dbReference type="ARBA" id="ARBA00022853"/>
    </source>
</evidence>
<dbReference type="EMBL" id="GIIL01002217">
    <property type="protein sequence ID" value="NOV45943.1"/>
    <property type="molecule type" value="Transcribed_RNA"/>
</dbReference>
<keyword evidence="8 13" id="KW-0949">S-adenosyl-L-methionine</keyword>
<dbReference type="Gene3D" id="3.40.50.150">
    <property type="entry name" value="Vaccinia Virus protein VP39"/>
    <property type="match status" value="1"/>
</dbReference>
<dbReference type="GO" id="GO:0046015">
    <property type="term" value="P:regulation of transcription by glucose"/>
    <property type="evidence" value="ECO:0007669"/>
    <property type="project" value="TreeGrafter"/>
</dbReference>
<dbReference type="GO" id="GO:0005730">
    <property type="term" value="C:nucleolus"/>
    <property type="evidence" value="ECO:0007669"/>
    <property type="project" value="UniProtKB-SubCell"/>
</dbReference>
<keyword evidence="11" id="KW-0804">Transcription</keyword>
<dbReference type="PANTHER" id="PTHR12787:SF0">
    <property type="entry name" value="RIBOSOMAL RNA-PROCESSING PROTEIN 8"/>
    <property type="match status" value="1"/>
</dbReference>
<evidence type="ECO:0000256" key="2">
    <source>
        <dbReference type="ARBA" id="ARBA00006301"/>
    </source>
</evidence>
<reference evidence="14" key="1">
    <citation type="submission" date="2020-03" db="EMBL/GenBank/DDBJ databases">
        <title>Transcriptomic Profiling of the Digestive Tract of the Rat Flea, Xenopsylla cheopis, Following Blood Feeding and Infection with Yersinia pestis.</title>
        <authorList>
            <person name="Bland D.M."/>
            <person name="Martens C.A."/>
            <person name="Virtaneva K."/>
            <person name="Kanakabandi K."/>
            <person name="Long D."/>
            <person name="Rosenke R."/>
            <person name="Saturday G.A."/>
            <person name="Hoyt F.H."/>
            <person name="Bruno D.P."/>
            <person name="Ribeiro J.M.C."/>
            <person name="Hinnebusch J."/>
        </authorList>
    </citation>
    <scope>NUCLEOTIDE SEQUENCE</scope>
</reference>
<keyword evidence="12 13" id="KW-0539">Nucleus</keyword>
<dbReference type="GO" id="GO:0005677">
    <property type="term" value="C:chromatin silencing complex"/>
    <property type="evidence" value="ECO:0007669"/>
    <property type="project" value="TreeGrafter"/>
</dbReference>
<evidence type="ECO:0000256" key="8">
    <source>
        <dbReference type="ARBA" id="ARBA00022691"/>
    </source>
</evidence>
<keyword evidence="4" id="KW-0678">Repressor</keyword>
<keyword evidence="10" id="KW-0805">Transcription regulation</keyword>
<evidence type="ECO:0000256" key="1">
    <source>
        <dbReference type="ARBA" id="ARBA00004604"/>
    </source>
</evidence>
<accession>A0A6M2DHW3</accession>
<dbReference type="InterPro" id="IPR042036">
    <property type="entry name" value="RRP8_N"/>
</dbReference>
<proteinExistence type="inferred from homology"/>
<sequence>MFQNSKRKNITCSLFASAAWDEDVVQVEESNDAPKCKLLERIMENKVVKCKKLASNNLNSVNPISCNISKRKKRQLKKMQTILEVSNKETKADIETNSKISLMKNVGSQMSFREKLWEKLKGSRFRYLNEQMYTSKGNETKKMFEKDPSAFEAYHEGFRHQVMKWPLNPLDIIIDEIKRMPASYIVADFGCGEAKLATSVQQTVKSFDLVALNKNVIACDMANVPLKDNSIDVAVYCLSLMGVNIKDYLLEASRVLKMGGILKIAEVASRFNDLNDFINSVSKYGFKVTGKNVSHEMFYFINFKKVLVSSHKSKLPKIELKSCPYKKR</sequence>
<dbReference type="GO" id="GO:0032259">
    <property type="term" value="P:methylation"/>
    <property type="evidence" value="ECO:0007669"/>
    <property type="project" value="UniProtKB-KW"/>
</dbReference>
<keyword evidence="5 13" id="KW-0698">rRNA processing</keyword>
<dbReference type="Gene3D" id="1.10.10.2150">
    <property type="entry name" value="Ribosomal RNA-processing protein 8, N-terminal domain"/>
    <property type="match status" value="1"/>
</dbReference>
<comment type="subcellular location">
    <subcellularLocation>
        <location evidence="1 13">Nucleus</location>
        <location evidence="1 13">Nucleolus</location>
    </subcellularLocation>
</comment>
<keyword evidence="7 13" id="KW-0808">Transferase</keyword>
<evidence type="ECO:0000256" key="13">
    <source>
        <dbReference type="RuleBase" id="RU365074"/>
    </source>
</evidence>
<evidence type="ECO:0000256" key="7">
    <source>
        <dbReference type="ARBA" id="ARBA00022679"/>
    </source>
</evidence>
<evidence type="ECO:0000256" key="11">
    <source>
        <dbReference type="ARBA" id="ARBA00023163"/>
    </source>
</evidence>
<evidence type="ECO:0000256" key="10">
    <source>
        <dbReference type="ARBA" id="ARBA00023015"/>
    </source>
</evidence>